<dbReference type="CDD" id="cd03768">
    <property type="entry name" value="SR_ResInv"/>
    <property type="match status" value="1"/>
</dbReference>
<dbReference type="FunFam" id="3.40.50.1390:FF:000001">
    <property type="entry name" value="DNA recombinase"/>
    <property type="match status" value="1"/>
</dbReference>
<dbReference type="SUPFAM" id="SSF53041">
    <property type="entry name" value="Resolvase-like"/>
    <property type="match status" value="1"/>
</dbReference>
<feature type="active site" description="O-(5'-phospho-DNA)-serine intermediate" evidence="6 7">
    <location>
        <position position="9"/>
    </location>
</feature>
<dbReference type="EMBL" id="BBQY01000001">
    <property type="protein sequence ID" value="GBH29358.1"/>
    <property type="molecule type" value="Genomic_DNA"/>
</dbReference>
<dbReference type="Gene3D" id="3.40.50.1390">
    <property type="entry name" value="Resolvase, N-terminal catalytic domain"/>
    <property type="match status" value="1"/>
</dbReference>
<evidence type="ECO:0000313" key="9">
    <source>
        <dbReference type="EMBL" id="GBH29358.1"/>
    </source>
</evidence>
<sequence>MIVGYARVSSSGQNLEVQHDQLAAAGCDKVFSEKRSGRTTDGRDALADAIDFVREGDVLAVTRLDRLARSVIDLHNIVIRLAAKGCGLRVLQQSGIDTTTSTGKLTLSILGAVAEFEADIRKERQRDGIDRAKANGVYRGRKPSIDTARIETLMAAGMNPAAIAREMGIGRASVYRLMAVPSQA</sequence>
<dbReference type="SMART" id="SM00857">
    <property type="entry name" value="Resolvase"/>
    <property type="match status" value="1"/>
</dbReference>
<keyword evidence="5" id="KW-0233">DNA recombination</keyword>
<comment type="similarity">
    <text evidence="1">Belongs to the site-specific recombinase resolvase family.</text>
</comment>
<dbReference type="Pfam" id="PF02796">
    <property type="entry name" value="HTH_7"/>
    <property type="match status" value="1"/>
</dbReference>
<dbReference type="InterPro" id="IPR006118">
    <property type="entry name" value="Recombinase_CS"/>
</dbReference>
<dbReference type="Gene3D" id="1.10.10.60">
    <property type="entry name" value="Homeodomain-like"/>
    <property type="match status" value="1"/>
</dbReference>
<reference evidence="9 10" key="1">
    <citation type="submission" date="2014-12" db="EMBL/GenBank/DDBJ databases">
        <title>Whole genome sequencing of Sphingobium xenophagum OW59.</title>
        <authorList>
            <person name="Ohta Y."/>
            <person name="Nishi S."/>
            <person name="Hatada Y."/>
        </authorList>
    </citation>
    <scope>NUCLEOTIDE SEQUENCE [LARGE SCALE GENOMIC DNA]</scope>
    <source>
        <strain evidence="9 10">OW59</strain>
    </source>
</reference>
<dbReference type="GO" id="GO:0003677">
    <property type="term" value="F:DNA binding"/>
    <property type="evidence" value="ECO:0007669"/>
    <property type="project" value="UniProtKB-KW"/>
</dbReference>
<dbReference type="SUPFAM" id="SSF46689">
    <property type="entry name" value="Homeodomain-like"/>
    <property type="match status" value="1"/>
</dbReference>
<feature type="domain" description="Resolvase/invertase-type recombinase catalytic" evidence="8">
    <location>
        <begin position="1"/>
        <end position="136"/>
    </location>
</feature>
<keyword evidence="10" id="KW-1185">Reference proteome</keyword>
<dbReference type="PANTHER" id="PTHR30461:SF26">
    <property type="entry name" value="RESOLVASE HOMOLOG YNEB"/>
    <property type="match status" value="1"/>
</dbReference>
<dbReference type="PROSITE" id="PS00397">
    <property type="entry name" value="RECOMBINASES_1"/>
    <property type="match status" value="1"/>
</dbReference>
<evidence type="ECO:0000256" key="2">
    <source>
        <dbReference type="ARBA" id="ARBA00022908"/>
    </source>
</evidence>
<evidence type="ECO:0000256" key="1">
    <source>
        <dbReference type="ARBA" id="ARBA00009913"/>
    </source>
</evidence>
<dbReference type="Pfam" id="PF00239">
    <property type="entry name" value="Resolvase"/>
    <property type="match status" value="1"/>
</dbReference>
<name>A0A401IYB5_SPHXE</name>
<protein>
    <recommendedName>
        <fullName evidence="8">Resolvase/invertase-type recombinase catalytic domain-containing protein</fullName>
    </recommendedName>
</protein>
<evidence type="ECO:0000256" key="3">
    <source>
        <dbReference type="ARBA" id="ARBA00023100"/>
    </source>
</evidence>
<evidence type="ECO:0000256" key="7">
    <source>
        <dbReference type="PROSITE-ProRule" id="PRU10137"/>
    </source>
</evidence>
<dbReference type="InterPro" id="IPR036162">
    <property type="entry name" value="Resolvase-like_N_sf"/>
</dbReference>
<dbReference type="RefSeq" id="WP_130751918.1">
    <property type="nucleotide sequence ID" value="NZ_BBQY01000001.1"/>
</dbReference>
<dbReference type="GO" id="GO:0015074">
    <property type="term" value="P:DNA integration"/>
    <property type="evidence" value="ECO:0007669"/>
    <property type="project" value="UniProtKB-KW"/>
</dbReference>
<dbReference type="GO" id="GO:0000150">
    <property type="term" value="F:DNA strand exchange activity"/>
    <property type="evidence" value="ECO:0007669"/>
    <property type="project" value="UniProtKB-KW"/>
</dbReference>
<dbReference type="InterPro" id="IPR006119">
    <property type="entry name" value="Resolv_N"/>
</dbReference>
<dbReference type="InterPro" id="IPR006120">
    <property type="entry name" value="Resolvase_HTH_dom"/>
</dbReference>
<dbReference type="PROSITE" id="PS51736">
    <property type="entry name" value="RECOMBINASES_3"/>
    <property type="match status" value="1"/>
</dbReference>
<keyword evidence="2" id="KW-0229">DNA integration</keyword>
<keyword evidence="3" id="KW-0230">DNA invertase</keyword>
<gene>
    <name evidence="9" type="ORF">MBESOW_P0612</name>
</gene>
<evidence type="ECO:0000256" key="4">
    <source>
        <dbReference type="ARBA" id="ARBA00023125"/>
    </source>
</evidence>
<dbReference type="InterPro" id="IPR009057">
    <property type="entry name" value="Homeodomain-like_sf"/>
</dbReference>
<accession>A0A401IYB5</accession>
<proteinExistence type="inferred from homology"/>
<keyword evidence="4" id="KW-0238">DNA-binding</keyword>
<dbReference type="AlphaFoldDB" id="A0A401IYB5"/>
<dbReference type="PANTHER" id="PTHR30461">
    <property type="entry name" value="DNA-INVERTASE FROM LAMBDOID PROPHAGE"/>
    <property type="match status" value="1"/>
</dbReference>
<organism evidence="9 10">
    <name type="scientific">Sphingobium xenophagum</name>
    <dbReference type="NCBI Taxonomy" id="121428"/>
    <lineage>
        <taxon>Bacteria</taxon>
        <taxon>Pseudomonadati</taxon>
        <taxon>Pseudomonadota</taxon>
        <taxon>Alphaproteobacteria</taxon>
        <taxon>Sphingomonadales</taxon>
        <taxon>Sphingomonadaceae</taxon>
        <taxon>Sphingobium</taxon>
    </lineage>
</organism>
<evidence type="ECO:0000256" key="5">
    <source>
        <dbReference type="ARBA" id="ARBA00023172"/>
    </source>
</evidence>
<comment type="caution">
    <text evidence="9">The sequence shown here is derived from an EMBL/GenBank/DDBJ whole genome shotgun (WGS) entry which is preliminary data.</text>
</comment>
<dbReference type="InterPro" id="IPR050639">
    <property type="entry name" value="SSR_resolvase"/>
</dbReference>
<dbReference type="Proteomes" id="UP000290975">
    <property type="component" value="Unassembled WGS sequence"/>
</dbReference>
<evidence type="ECO:0000313" key="10">
    <source>
        <dbReference type="Proteomes" id="UP000290975"/>
    </source>
</evidence>
<evidence type="ECO:0000259" key="8">
    <source>
        <dbReference type="PROSITE" id="PS51736"/>
    </source>
</evidence>
<evidence type="ECO:0000256" key="6">
    <source>
        <dbReference type="PIRSR" id="PIRSR606118-50"/>
    </source>
</evidence>